<proteinExistence type="predicted"/>
<comment type="caution">
    <text evidence="1">The sequence shown here is derived from an EMBL/GenBank/DDBJ whole genome shotgun (WGS) entry which is preliminary data.</text>
</comment>
<evidence type="ECO:0000313" key="1">
    <source>
        <dbReference type="EMBL" id="TKI06797.1"/>
    </source>
</evidence>
<organism evidence="1 2">
    <name type="scientific">Martelella alba</name>
    <dbReference type="NCBI Taxonomy" id="2590451"/>
    <lineage>
        <taxon>Bacteria</taxon>
        <taxon>Pseudomonadati</taxon>
        <taxon>Pseudomonadota</taxon>
        <taxon>Alphaproteobacteria</taxon>
        <taxon>Hyphomicrobiales</taxon>
        <taxon>Aurantimonadaceae</taxon>
        <taxon>Martelella</taxon>
    </lineage>
</organism>
<gene>
    <name evidence="1" type="ORF">FCN80_09405</name>
</gene>
<reference evidence="1 2" key="1">
    <citation type="submission" date="2019-04" db="EMBL/GenBank/DDBJ databases">
        <authorList>
            <person name="Li M."/>
            <person name="Gao C."/>
        </authorList>
    </citation>
    <scope>NUCLEOTIDE SEQUENCE [LARGE SCALE GENOMIC DNA]</scope>
    <source>
        <strain evidence="1 2">BGMRC 2031</strain>
    </source>
</reference>
<keyword evidence="2" id="KW-1185">Reference proteome</keyword>
<sequence length="65" mass="7548">MTKRRSGRVDPSRIGTMQKCYAAKGDTFSCDLSREVVVGDMRFIDEVWANRSVRRRIKALERGKR</sequence>
<protein>
    <submittedName>
        <fullName evidence="1">Uncharacterized protein</fullName>
    </submittedName>
</protein>
<dbReference type="EMBL" id="SZPQ01000010">
    <property type="protein sequence ID" value="TKI06797.1"/>
    <property type="molecule type" value="Genomic_DNA"/>
</dbReference>
<name>A0ABY2SNW6_9HYPH</name>
<evidence type="ECO:0000313" key="2">
    <source>
        <dbReference type="Proteomes" id="UP000305202"/>
    </source>
</evidence>
<dbReference type="Proteomes" id="UP000305202">
    <property type="component" value="Unassembled WGS sequence"/>
</dbReference>
<dbReference type="RefSeq" id="WP_136989903.1">
    <property type="nucleotide sequence ID" value="NZ_SZPQ01000010.1"/>
</dbReference>
<accession>A0ABY2SNW6</accession>